<dbReference type="Proteomes" id="UP000694888">
    <property type="component" value="Unplaced"/>
</dbReference>
<feature type="compositionally biased region" description="Low complexity" evidence="8">
    <location>
        <begin position="345"/>
        <end position="361"/>
    </location>
</feature>
<dbReference type="RefSeq" id="XP_005092972.1">
    <property type="nucleotide sequence ID" value="XM_005092915.3"/>
</dbReference>
<dbReference type="GeneID" id="101859552"/>
<evidence type="ECO:0000313" key="10">
    <source>
        <dbReference type="RefSeq" id="XP_005092970.1"/>
    </source>
</evidence>
<dbReference type="PANTHER" id="PTHR23168:SF0">
    <property type="entry name" value="MITOTIC SPINDLE ASSEMBLY CHECKPOINT PROTEIN MAD1"/>
    <property type="match status" value="1"/>
</dbReference>
<evidence type="ECO:0000313" key="11">
    <source>
        <dbReference type="RefSeq" id="XP_005092972.1"/>
    </source>
</evidence>
<sequence>MDSFEDNTELVKMKRKFAASHDEDDTFNFSKTRHNLLRDFDETPAKVRKASEMTTKGPLFGSKPKDFAVARKEASLMEAEIITLKTSITQLQDRLSSSETVSRQSQIDHEKEIAKFRAEKERDANKVSELHSKLQYVMEKERNARETLNSLEKDLSSQKWEMDKKISAAQKEKRSAEDKAQAQKQKWHEAESNLHDQIIQQKKEIIKLQSMYGEAQAQLSLRERRDTSNTVHLSEVDDLKKQLKAAQEKVKALESQLAEHADNLVVTKALKEDLDLVPKMKSDLEKLRLDNEQLRYNEQNCLLLEEEVRSLKKKLELAETENKRIVELEVTNEELQGRLTRWEVSDSSGSRRPQSPSSLSRRVTELETSQASLTLKEGELQTLANSTKLRLEQAQNANQKLSAELAKERNLVTQHSDLIKRLKRKVLLLSKERDSYKSLLDSYENEVTCNFDVQKQAHTQRQEDVLQNYRTEAAQLEAEISRLTERLAETQQRLDAAQQELHTFKSSDKHSSSVRHEQDIRKAREQVAELEIKLAKVESERDILEARIEQRHLQGDYDPSKTKIVHISMNPCAVAQKTRQEEWESLHQEVEMLRKRNKILEEQGGEVEDLTIQVKEKLQHPSPSKELEEMKAQVKREEMRNQRLMEVFKKTSQEFREICYQLTGYKIDIPCSNQYRLTSMYAESPRDHLLFQQNAQGEIQMLETDFSTTLQEAMELYLKRQQSIPVFLSSITMDLFSRQTILTESFSDNR</sequence>
<evidence type="ECO:0000256" key="6">
    <source>
        <dbReference type="ARBA" id="ARBA00023306"/>
    </source>
</evidence>
<feature type="region of interest" description="Disordered" evidence="8">
    <location>
        <begin position="159"/>
        <end position="192"/>
    </location>
</feature>
<comment type="subcellular location">
    <subcellularLocation>
        <location evidence="1">Nucleus</location>
    </subcellularLocation>
</comment>
<feature type="coiled-coil region" evidence="7">
    <location>
        <begin position="229"/>
        <end position="263"/>
    </location>
</feature>
<evidence type="ECO:0000256" key="3">
    <source>
        <dbReference type="ARBA" id="ARBA00022618"/>
    </source>
</evidence>
<evidence type="ECO:0000256" key="5">
    <source>
        <dbReference type="ARBA" id="ARBA00023242"/>
    </source>
</evidence>
<gene>
    <name evidence="10 11" type="primary">LOC101859552</name>
</gene>
<keyword evidence="9" id="KW-1185">Reference proteome</keyword>
<comment type="similarity">
    <text evidence="2">Belongs to the MAD1 family.</text>
</comment>
<keyword evidence="4" id="KW-0498">Mitosis</keyword>
<evidence type="ECO:0000256" key="1">
    <source>
        <dbReference type="ARBA" id="ARBA00004123"/>
    </source>
</evidence>
<dbReference type="Gene3D" id="3.30.457.60">
    <property type="match status" value="1"/>
</dbReference>
<keyword evidence="5" id="KW-0539">Nucleus</keyword>
<accession>A0ABM0JG73</accession>
<protein>
    <submittedName>
        <fullName evidence="10 11">Mitotic spindle assembly checkpoint protein MAD1</fullName>
    </submittedName>
</protein>
<organism evidence="9 10">
    <name type="scientific">Aplysia californica</name>
    <name type="common">California sea hare</name>
    <dbReference type="NCBI Taxonomy" id="6500"/>
    <lineage>
        <taxon>Eukaryota</taxon>
        <taxon>Metazoa</taxon>
        <taxon>Spiralia</taxon>
        <taxon>Lophotrochozoa</taxon>
        <taxon>Mollusca</taxon>
        <taxon>Gastropoda</taxon>
        <taxon>Heterobranchia</taxon>
        <taxon>Euthyneura</taxon>
        <taxon>Tectipleura</taxon>
        <taxon>Aplysiida</taxon>
        <taxon>Aplysioidea</taxon>
        <taxon>Aplysiidae</taxon>
        <taxon>Aplysia</taxon>
    </lineage>
</organism>
<dbReference type="Gene3D" id="6.10.250.90">
    <property type="match status" value="1"/>
</dbReference>
<feature type="coiled-coil region" evidence="7">
    <location>
        <begin position="384"/>
        <end position="547"/>
    </location>
</feature>
<proteinExistence type="inferred from homology"/>
<name>A0ABM0JG73_APLCA</name>
<evidence type="ECO:0000256" key="2">
    <source>
        <dbReference type="ARBA" id="ARBA00008029"/>
    </source>
</evidence>
<evidence type="ECO:0000256" key="7">
    <source>
        <dbReference type="SAM" id="Coils"/>
    </source>
</evidence>
<evidence type="ECO:0000256" key="4">
    <source>
        <dbReference type="ARBA" id="ARBA00022776"/>
    </source>
</evidence>
<dbReference type="SUPFAM" id="SSF75704">
    <property type="entry name" value="Mitotic arrest deficient-like 1, Mad1"/>
    <property type="match status" value="1"/>
</dbReference>
<dbReference type="PANTHER" id="PTHR23168">
    <property type="entry name" value="MITOTIC SPINDLE ASSEMBLY CHECKPOINT PROTEIN MAD1 MITOTIC ARREST DEFICIENT-LIKE PROTEIN 1"/>
    <property type="match status" value="1"/>
</dbReference>
<reference evidence="10 11" key="1">
    <citation type="submission" date="2025-05" db="UniProtKB">
        <authorList>
            <consortium name="RefSeq"/>
        </authorList>
    </citation>
    <scope>IDENTIFICATION</scope>
</reference>
<feature type="region of interest" description="Disordered" evidence="8">
    <location>
        <begin position="341"/>
        <end position="363"/>
    </location>
</feature>
<evidence type="ECO:0000256" key="8">
    <source>
        <dbReference type="SAM" id="MobiDB-lite"/>
    </source>
</evidence>
<dbReference type="InterPro" id="IPR008672">
    <property type="entry name" value="Mad1"/>
</dbReference>
<evidence type="ECO:0000313" key="9">
    <source>
        <dbReference type="Proteomes" id="UP000694888"/>
    </source>
</evidence>
<keyword evidence="3" id="KW-0132">Cell division</keyword>
<dbReference type="Pfam" id="PF05557">
    <property type="entry name" value="MAD"/>
    <property type="match status" value="1"/>
</dbReference>
<dbReference type="RefSeq" id="XP_005092970.1">
    <property type="nucleotide sequence ID" value="XM_005092913.3"/>
</dbReference>
<keyword evidence="6" id="KW-0131">Cell cycle</keyword>
<keyword evidence="7" id="KW-0175">Coiled coil</keyword>
<dbReference type="Gene3D" id="1.20.5.170">
    <property type="match status" value="1"/>
</dbReference>